<feature type="domain" description="Signal transduction histidine kinase internal region" evidence="1">
    <location>
        <begin position="182"/>
        <end position="261"/>
    </location>
</feature>
<dbReference type="PANTHER" id="PTHR34220:SF7">
    <property type="entry name" value="SENSOR HISTIDINE KINASE YPDA"/>
    <property type="match status" value="1"/>
</dbReference>
<proteinExistence type="predicted"/>
<evidence type="ECO:0000259" key="1">
    <source>
        <dbReference type="Pfam" id="PF06580"/>
    </source>
</evidence>
<dbReference type="Gene3D" id="2.60.40.10">
    <property type="entry name" value="Immunoglobulins"/>
    <property type="match status" value="1"/>
</dbReference>
<evidence type="ECO:0000313" key="2">
    <source>
        <dbReference type="EMBL" id="CAH0996407.1"/>
    </source>
</evidence>
<dbReference type="Pfam" id="PF06580">
    <property type="entry name" value="His_kinase"/>
    <property type="match status" value="1"/>
</dbReference>
<comment type="caution">
    <text evidence="2">The sequence shown here is derived from an EMBL/GenBank/DDBJ whole genome shotgun (WGS) entry which is preliminary data.</text>
</comment>
<dbReference type="InterPro" id="IPR010559">
    <property type="entry name" value="Sig_transdc_His_kin_internal"/>
</dbReference>
<keyword evidence="3" id="KW-1185">Reference proteome</keyword>
<reference evidence="2" key="1">
    <citation type="submission" date="2021-12" db="EMBL/GenBank/DDBJ databases">
        <authorList>
            <person name="Rodrigo-Torres L."/>
            <person name="Arahal R. D."/>
            <person name="Lucena T."/>
        </authorList>
    </citation>
    <scope>NUCLEOTIDE SEQUENCE</scope>
    <source>
        <strain evidence="2">CECT 8858</strain>
    </source>
</reference>
<protein>
    <recommendedName>
        <fullName evidence="1">Signal transduction histidine kinase internal region domain-containing protein</fullName>
    </recommendedName>
</protein>
<gene>
    <name evidence="2" type="ORF">EMA8858_02539</name>
</gene>
<dbReference type="Proteomes" id="UP000837932">
    <property type="component" value="Unassembled WGS sequence"/>
</dbReference>
<dbReference type="Gene3D" id="3.30.565.10">
    <property type="entry name" value="Histidine kinase-like ATPase, C-terminal domain"/>
    <property type="match status" value="1"/>
</dbReference>
<dbReference type="PANTHER" id="PTHR34220">
    <property type="entry name" value="SENSOR HISTIDINE KINASE YPDA"/>
    <property type="match status" value="1"/>
</dbReference>
<dbReference type="InterPro" id="IPR050640">
    <property type="entry name" value="Bact_2-comp_sensor_kinase"/>
</dbReference>
<evidence type="ECO:0000313" key="3">
    <source>
        <dbReference type="Proteomes" id="UP000837932"/>
    </source>
</evidence>
<accession>A0ABN8ETQ5</accession>
<dbReference type="EMBL" id="CAKLPY010000002">
    <property type="protein sequence ID" value="CAH0996407.1"/>
    <property type="molecule type" value="Genomic_DNA"/>
</dbReference>
<dbReference type="SUPFAM" id="SSF55874">
    <property type="entry name" value="ATPase domain of HSP90 chaperone/DNA topoisomerase II/histidine kinase"/>
    <property type="match status" value="1"/>
</dbReference>
<organism evidence="2 3">
    <name type="scientific">Emticicia aquatica</name>
    <dbReference type="NCBI Taxonomy" id="1681835"/>
    <lineage>
        <taxon>Bacteria</taxon>
        <taxon>Pseudomonadati</taxon>
        <taxon>Bacteroidota</taxon>
        <taxon>Cytophagia</taxon>
        <taxon>Cytophagales</taxon>
        <taxon>Leadbetterellaceae</taxon>
        <taxon>Emticicia</taxon>
    </lineage>
</organism>
<dbReference type="RefSeq" id="WP_238806968.1">
    <property type="nucleotide sequence ID" value="NZ_CAKLPY010000002.1"/>
</dbReference>
<sequence>MQRFCFIIVILCFSANHVIYGQKLVATPKPYPFKTVINQIDIAGRSVTLKDAYSIGYEDNALAFYLGTKPQLPNVKYKYRIVENSFEGDKTYPWVYISNNSFKIDTLSPAIYRFEISAIDDEKRNGQATFVEFKIEYPWWRSWWFWGACFVTLFGLFYGRERFLKFWADEEQRHYRQVTELELRTLQLQMNPHFVFNALNAVQSFILTRDSISANNYLSKFANLIRLFLDSSRSKYITLSDEIKLLSLYVEMEMLRFENKFDFHLEISPDVNRFVDIPTMILQPFIENAINHGLRYKETKGNLYIQFYNQGKYLVCRIKDDGVGRERARQIQAKSRKGYQSQGLKITEERLRTFNMIADSDIRFSISDCIELEDEDDNTTDVGTLIEIKFPKFG</sequence>
<dbReference type="InterPro" id="IPR013783">
    <property type="entry name" value="Ig-like_fold"/>
</dbReference>
<dbReference type="InterPro" id="IPR036890">
    <property type="entry name" value="HATPase_C_sf"/>
</dbReference>
<name>A0ABN8ETQ5_9BACT</name>